<keyword evidence="2" id="KW-1185">Reference proteome</keyword>
<proteinExistence type="predicted"/>
<evidence type="ECO:0000313" key="2">
    <source>
        <dbReference type="Proteomes" id="UP000799754"/>
    </source>
</evidence>
<organism evidence="1 2">
    <name type="scientific">Macroventuria anomochaeta</name>
    <dbReference type="NCBI Taxonomy" id="301207"/>
    <lineage>
        <taxon>Eukaryota</taxon>
        <taxon>Fungi</taxon>
        <taxon>Dikarya</taxon>
        <taxon>Ascomycota</taxon>
        <taxon>Pezizomycotina</taxon>
        <taxon>Dothideomycetes</taxon>
        <taxon>Pleosporomycetidae</taxon>
        <taxon>Pleosporales</taxon>
        <taxon>Pleosporineae</taxon>
        <taxon>Didymellaceae</taxon>
        <taxon>Macroventuria</taxon>
    </lineage>
</organism>
<sequence>MLWQPDGACCLTERPSGMSWNTSPFRSLVHRLLFGLYLSLVMPLVLAVVIIACICLIVTSFPIARVLAFTVLLTTIVAVCVGRLPLHSNIRLSAGGDVIRLLEVLPGDKIGPMRCRIVEGHWHTSKYETLGYTWDCECVWDKQCFIDNGVTPTLERAPRAMRRVDSVKTVWIDALCMNQREALRCTRCATSMNARKESLFGLMWTLGPNIRLDRSNLRST</sequence>
<name>A0ACB6S593_9PLEO</name>
<dbReference type="Proteomes" id="UP000799754">
    <property type="component" value="Unassembled WGS sequence"/>
</dbReference>
<comment type="caution">
    <text evidence="1">The sequence shown here is derived from an EMBL/GenBank/DDBJ whole genome shotgun (WGS) entry which is preliminary data.</text>
</comment>
<protein>
    <submittedName>
        <fullName evidence="1">Uncharacterized protein</fullName>
    </submittedName>
</protein>
<dbReference type="EMBL" id="MU006710">
    <property type="protein sequence ID" value="KAF2629436.1"/>
    <property type="molecule type" value="Genomic_DNA"/>
</dbReference>
<reference evidence="1" key="1">
    <citation type="journal article" date="2020" name="Stud. Mycol.">
        <title>101 Dothideomycetes genomes: a test case for predicting lifestyles and emergence of pathogens.</title>
        <authorList>
            <person name="Haridas S."/>
            <person name="Albert R."/>
            <person name="Binder M."/>
            <person name="Bloem J."/>
            <person name="Labutti K."/>
            <person name="Salamov A."/>
            <person name="Andreopoulos B."/>
            <person name="Baker S."/>
            <person name="Barry K."/>
            <person name="Bills G."/>
            <person name="Bluhm B."/>
            <person name="Cannon C."/>
            <person name="Castanera R."/>
            <person name="Culley D."/>
            <person name="Daum C."/>
            <person name="Ezra D."/>
            <person name="Gonzalez J."/>
            <person name="Henrissat B."/>
            <person name="Kuo A."/>
            <person name="Liang C."/>
            <person name="Lipzen A."/>
            <person name="Lutzoni F."/>
            <person name="Magnuson J."/>
            <person name="Mondo S."/>
            <person name="Nolan M."/>
            <person name="Ohm R."/>
            <person name="Pangilinan J."/>
            <person name="Park H.-J."/>
            <person name="Ramirez L."/>
            <person name="Alfaro M."/>
            <person name="Sun H."/>
            <person name="Tritt A."/>
            <person name="Yoshinaga Y."/>
            <person name="Zwiers L.-H."/>
            <person name="Turgeon B."/>
            <person name="Goodwin S."/>
            <person name="Spatafora J."/>
            <person name="Crous P."/>
            <person name="Grigoriev I."/>
        </authorList>
    </citation>
    <scope>NUCLEOTIDE SEQUENCE</scope>
    <source>
        <strain evidence="1">CBS 525.71</strain>
    </source>
</reference>
<accession>A0ACB6S593</accession>
<gene>
    <name evidence="1" type="ORF">BU25DRAFT_21907</name>
</gene>
<evidence type="ECO:0000313" key="1">
    <source>
        <dbReference type="EMBL" id="KAF2629436.1"/>
    </source>
</evidence>